<gene>
    <name evidence="1" type="ORF">FOJ82_02255</name>
</gene>
<dbReference type="PANTHER" id="PTHR42698">
    <property type="entry name" value="GTPASE ERA"/>
    <property type="match status" value="1"/>
</dbReference>
<protein>
    <submittedName>
        <fullName evidence="1">ABC transporter</fullName>
    </submittedName>
</protein>
<dbReference type="PANTHER" id="PTHR42698:SF1">
    <property type="entry name" value="GTPASE ERA, MITOCHONDRIAL"/>
    <property type="match status" value="1"/>
</dbReference>
<dbReference type="InterPro" id="IPR005662">
    <property type="entry name" value="GTPase_Era-like"/>
</dbReference>
<comment type="caution">
    <text evidence="1">The sequence shown here is derived from an EMBL/GenBank/DDBJ whole genome shotgun (WGS) entry which is preliminary data.</text>
</comment>
<dbReference type="GO" id="GO:0005525">
    <property type="term" value="F:GTP binding"/>
    <property type="evidence" value="ECO:0007669"/>
    <property type="project" value="InterPro"/>
</dbReference>
<keyword evidence="2" id="KW-1185">Reference proteome</keyword>
<dbReference type="EMBL" id="VKKG01000001">
    <property type="protein sequence ID" value="TRY19728.1"/>
    <property type="molecule type" value="Genomic_DNA"/>
</dbReference>
<dbReference type="AlphaFoldDB" id="A0A553K4T9"/>
<dbReference type="RefSeq" id="WP_143936815.1">
    <property type="nucleotide sequence ID" value="NZ_VKKG01000001.1"/>
</dbReference>
<dbReference type="InterPro" id="IPR027417">
    <property type="entry name" value="P-loop_NTPase"/>
</dbReference>
<proteinExistence type="predicted"/>
<dbReference type="GO" id="GO:0005829">
    <property type="term" value="C:cytosol"/>
    <property type="evidence" value="ECO:0007669"/>
    <property type="project" value="TreeGrafter"/>
</dbReference>
<dbReference type="OrthoDB" id="207675at2"/>
<accession>A0A553K4T9</accession>
<evidence type="ECO:0000313" key="1">
    <source>
        <dbReference type="EMBL" id="TRY19728.1"/>
    </source>
</evidence>
<sequence>MTGPEQLARALEHLGATLPAAQYPLPLDGAADLRQLATALQNQVRDYLLPRAAKLDAPLLAVVGGSTGAGKSTLVNAILGKALTKPGVLRPTTKSPVLVCHPDDAAWFRSGRTLPGLVRSDTEVHDSRALQIVPFDGLPAGLAVLDAPDIDSVDDENRRLARQLLQAADLWLFVTSAARYADLVGWEVLAQAAARNAVVSVVLNRCPPESMEDLKSHLGQMLAERGVHAARLFAVAEHELEGDAMLPPAEVQPIRSWLGSLAAQSEARADVAVQTLAGTVQALDPQLRSLADGARHQLGAVEQLRQGAQQEFRQARDDIARATSDGTMLRGEVLSRWQDFVGTGEFMRGVEKQISAWRDRITGWFRGEQQAEDVQVAISDSLAAVIVEHGQAACEQAAARWATTSWGRDIIAATPGLARTTADFNDAATRTIREWQAGILDLVSEQGRGKRVKARFLALGTNAIGAALIILVFATTGGLTTAEVGIAGGTSLLAQRILEGVFGEDAVRRLAQRAKSDLDARVEALLANQLARFEEVLGQLAVDPDAAARLDAVADELRAASRGAFEDLTRPEGF</sequence>
<organism evidence="1 2">
    <name type="scientific">Tessaracoccus rhinocerotis</name>
    <dbReference type="NCBI Taxonomy" id="1689449"/>
    <lineage>
        <taxon>Bacteria</taxon>
        <taxon>Bacillati</taxon>
        <taxon>Actinomycetota</taxon>
        <taxon>Actinomycetes</taxon>
        <taxon>Propionibacteriales</taxon>
        <taxon>Propionibacteriaceae</taxon>
        <taxon>Tessaracoccus</taxon>
    </lineage>
</organism>
<dbReference type="GO" id="GO:0043024">
    <property type="term" value="F:ribosomal small subunit binding"/>
    <property type="evidence" value="ECO:0007669"/>
    <property type="project" value="TreeGrafter"/>
</dbReference>
<dbReference type="Gene3D" id="3.40.50.300">
    <property type="entry name" value="P-loop containing nucleotide triphosphate hydrolases"/>
    <property type="match status" value="1"/>
</dbReference>
<dbReference type="GO" id="GO:0000028">
    <property type="term" value="P:ribosomal small subunit assembly"/>
    <property type="evidence" value="ECO:0007669"/>
    <property type="project" value="TreeGrafter"/>
</dbReference>
<evidence type="ECO:0000313" key="2">
    <source>
        <dbReference type="Proteomes" id="UP000317638"/>
    </source>
</evidence>
<name>A0A553K4T9_9ACTN</name>
<dbReference type="Proteomes" id="UP000317638">
    <property type="component" value="Unassembled WGS sequence"/>
</dbReference>
<dbReference type="SUPFAM" id="SSF52540">
    <property type="entry name" value="P-loop containing nucleoside triphosphate hydrolases"/>
    <property type="match status" value="1"/>
</dbReference>
<reference evidence="1 2" key="1">
    <citation type="submission" date="2019-07" db="EMBL/GenBank/DDBJ databases">
        <authorList>
            <person name="Zhou L.-Y."/>
        </authorList>
    </citation>
    <scope>NUCLEOTIDE SEQUENCE [LARGE SCALE GENOMIC DNA]</scope>
    <source>
        <strain evidence="1 2">YIM 101269</strain>
    </source>
</reference>
<dbReference type="GO" id="GO:0019843">
    <property type="term" value="F:rRNA binding"/>
    <property type="evidence" value="ECO:0007669"/>
    <property type="project" value="TreeGrafter"/>
</dbReference>